<feature type="transmembrane region" description="Helical" evidence="1">
    <location>
        <begin position="116"/>
        <end position="137"/>
    </location>
</feature>
<organism evidence="2 3">
    <name type="scientific">Noviherbaspirillum pedocola</name>
    <dbReference type="NCBI Taxonomy" id="2801341"/>
    <lineage>
        <taxon>Bacteria</taxon>
        <taxon>Pseudomonadati</taxon>
        <taxon>Pseudomonadota</taxon>
        <taxon>Betaproteobacteria</taxon>
        <taxon>Burkholderiales</taxon>
        <taxon>Oxalobacteraceae</taxon>
        <taxon>Noviherbaspirillum</taxon>
    </lineage>
</organism>
<keyword evidence="1" id="KW-0812">Transmembrane</keyword>
<proteinExistence type="predicted"/>
<feature type="transmembrane region" description="Helical" evidence="1">
    <location>
        <begin position="32"/>
        <end position="56"/>
    </location>
</feature>
<keyword evidence="3" id="KW-1185">Reference proteome</keyword>
<evidence type="ECO:0000256" key="1">
    <source>
        <dbReference type="SAM" id="Phobius"/>
    </source>
</evidence>
<keyword evidence="1" id="KW-0472">Membrane</keyword>
<name>A0A934W8P4_9BURK</name>
<feature type="transmembrane region" description="Helical" evidence="1">
    <location>
        <begin position="7"/>
        <end position="26"/>
    </location>
</feature>
<reference evidence="2" key="1">
    <citation type="submission" date="2021-01" db="EMBL/GenBank/DDBJ databases">
        <title>Genome sequence of strain Noviherbaspirillum sp. DKR-6.</title>
        <authorList>
            <person name="Chaudhary D.K."/>
        </authorList>
    </citation>
    <scope>NUCLEOTIDE SEQUENCE</scope>
    <source>
        <strain evidence="2">DKR-6</strain>
    </source>
</reference>
<dbReference type="RefSeq" id="WP_200596414.1">
    <property type="nucleotide sequence ID" value="NZ_JAEPBG010000015.1"/>
</dbReference>
<feature type="transmembrane region" description="Helical" evidence="1">
    <location>
        <begin position="149"/>
        <end position="165"/>
    </location>
</feature>
<evidence type="ECO:0000313" key="3">
    <source>
        <dbReference type="Proteomes" id="UP000622890"/>
    </source>
</evidence>
<protein>
    <submittedName>
        <fullName evidence="2">Uncharacterized protein</fullName>
    </submittedName>
</protein>
<evidence type="ECO:0000313" key="2">
    <source>
        <dbReference type="EMBL" id="MBK4737815.1"/>
    </source>
</evidence>
<dbReference type="AlphaFoldDB" id="A0A934W8P4"/>
<dbReference type="EMBL" id="JAEPBG010000015">
    <property type="protein sequence ID" value="MBK4737815.1"/>
    <property type="molecule type" value="Genomic_DNA"/>
</dbReference>
<dbReference type="Proteomes" id="UP000622890">
    <property type="component" value="Unassembled WGS sequence"/>
</dbReference>
<feature type="transmembrane region" description="Helical" evidence="1">
    <location>
        <begin position="90"/>
        <end position="110"/>
    </location>
</feature>
<sequence length="168" mass="18452">MPIPTQALPVLYYLFVPLLLTALIAAKLRSVFLFSLLAFIGTFVHECLHLGVGGLLRAKPVGMSILPKPGAEGKIELGSVSFANITWYNALPLAIAPLLGLPLAAAIAYWRVQDGWAFQWLDVPLWIALASLLLGCWPSRTDWKISLKSWPIYLGIAGFFAWPHLPFA</sequence>
<keyword evidence="1" id="KW-1133">Transmembrane helix</keyword>
<gene>
    <name evidence="2" type="ORF">JJB74_24610</name>
</gene>
<accession>A0A934W8P4</accession>
<comment type="caution">
    <text evidence="2">The sequence shown here is derived from an EMBL/GenBank/DDBJ whole genome shotgun (WGS) entry which is preliminary data.</text>
</comment>